<organism evidence="1 2">
    <name type="scientific">Halarchaeum grantii</name>
    <dbReference type="NCBI Taxonomy" id="1193105"/>
    <lineage>
        <taxon>Archaea</taxon>
        <taxon>Methanobacteriati</taxon>
        <taxon>Methanobacteriota</taxon>
        <taxon>Stenosarchaea group</taxon>
        <taxon>Halobacteria</taxon>
        <taxon>Halobacteriales</taxon>
        <taxon>Halobacteriaceae</taxon>
    </lineage>
</organism>
<reference evidence="1 2" key="1">
    <citation type="journal article" date="2019" name="Int. J. Syst. Evol. Microbiol.">
        <title>The Global Catalogue of Microorganisms (GCM) 10K type strain sequencing project: providing services to taxonomists for standard genome sequencing and annotation.</title>
        <authorList>
            <consortium name="The Broad Institute Genomics Platform"/>
            <consortium name="The Broad Institute Genome Sequencing Center for Infectious Disease"/>
            <person name="Wu L."/>
            <person name="Ma J."/>
        </authorList>
    </citation>
    <scope>NUCLEOTIDE SEQUENCE [LARGE SCALE GENOMIC DNA]</scope>
    <source>
        <strain evidence="1 2">JCM 19585</strain>
    </source>
</reference>
<accession>A0A830EY40</accession>
<dbReference type="EMBL" id="BMPF01000001">
    <property type="protein sequence ID" value="GGL21472.1"/>
    <property type="molecule type" value="Genomic_DNA"/>
</dbReference>
<gene>
    <name evidence="1" type="ORF">GCM10009037_00960</name>
</gene>
<keyword evidence="2" id="KW-1185">Reference proteome</keyword>
<sequence>MTGIAEAPLSGGEVVHRSAGAVVERNEVAVCALEVFDAVLEGVQRLSFRVGEVRFLRIHSVCYGFSWLGPSGPQPSASSHAVSR</sequence>
<comment type="caution">
    <text evidence="1">The sequence shown here is derived from an EMBL/GenBank/DDBJ whole genome shotgun (WGS) entry which is preliminary data.</text>
</comment>
<proteinExistence type="predicted"/>
<name>A0A830EY40_9EURY</name>
<dbReference type="AlphaFoldDB" id="A0A830EY40"/>
<dbReference type="Proteomes" id="UP000628840">
    <property type="component" value="Unassembled WGS sequence"/>
</dbReference>
<evidence type="ECO:0000313" key="1">
    <source>
        <dbReference type="EMBL" id="GGL21472.1"/>
    </source>
</evidence>
<evidence type="ECO:0000313" key="2">
    <source>
        <dbReference type="Proteomes" id="UP000628840"/>
    </source>
</evidence>
<protein>
    <submittedName>
        <fullName evidence="1">Uncharacterized protein</fullName>
    </submittedName>
</protein>